<keyword evidence="2" id="KW-0812">Transmembrane</keyword>
<proteinExistence type="predicted"/>
<reference evidence="4 5" key="1">
    <citation type="submission" date="2019-02" db="EMBL/GenBank/DDBJ databases">
        <title>Deep-cultivation of Planctomycetes and their phenomic and genomic characterization uncovers novel biology.</title>
        <authorList>
            <person name="Wiegand S."/>
            <person name="Jogler M."/>
            <person name="Boedeker C."/>
            <person name="Pinto D."/>
            <person name="Vollmers J."/>
            <person name="Rivas-Marin E."/>
            <person name="Kohn T."/>
            <person name="Peeters S.H."/>
            <person name="Heuer A."/>
            <person name="Rast P."/>
            <person name="Oberbeckmann S."/>
            <person name="Bunk B."/>
            <person name="Jeske O."/>
            <person name="Meyerdierks A."/>
            <person name="Storesund J.E."/>
            <person name="Kallscheuer N."/>
            <person name="Luecker S."/>
            <person name="Lage O.M."/>
            <person name="Pohl T."/>
            <person name="Merkel B.J."/>
            <person name="Hornburger P."/>
            <person name="Mueller R.-W."/>
            <person name="Bruemmer F."/>
            <person name="Labrenz M."/>
            <person name="Spormann A.M."/>
            <person name="Op Den Camp H."/>
            <person name="Overmann J."/>
            <person name="Amann R."/>
            <person name="Jetten M.S.M."/>
            <person name="Mascher T."/>
            <person name="Medema M.H."/>
            <person name="Devos D.P."/>
            <person name="Kaster A.-K."/>
            <person name="Ovreas L."/>
            <person name="Rohde M."/>
            <person name="Galperin M.Y."/>
            <person name="Jogler C."/>
        </authorList>
    </citation>
    <scope>NUCLEOTIDE SEQUENCE [LARGE SCALE GENOMIC DNA]</scope>
    <source>
        <strain evidence="4 5">Pla123a</strain>
    </source>
</reference>
<dbReference type="Proteomes" id="UP000318478">
    <property type="component" value="Unassembled WGS sequence"/>
</dbReference>
<protein>
    <recommendedName>
        <fullName evidence="3">Putative zinc-finger domain-containing protein</fullName>
    </recommendedName>
</protein>
<name>A0A5C5YU93_9BACT</name>
<feature type="transmembrane region" description="Helical" evidence="2">
    <location>
        <begin position="96"/>
        <end position="118"/>
    </location>
</feature>
<feature type="region of interest" description="Disordered" evidence="1">
    <location>
        <begin position="252"/>
        <end position="276"/>
    </location>
</feature>
<dbReference type="InterPro" id="IPR027383">
    <property type="entry name" value="Znf_put"/>
</dbReference>
<dbReference type="AlphaFoldDB" id="A0A5C5YU93"/>
<keyword evidence="2" id="KW-0472">Membrane</keyword>
<dbReference type="InterPro" id="IPR041916">
    <property type="entry name" value="Anti_sigma_zinc_sf"/>
</dbReference>
<evidence type="ECO:0000256" key="1">
    <source>
        <dbReference type="SAM" id="MobiDB-lite"/>
    </source>
</evidence>
<feature type="domain" description="Putative zinc-finger" evidence="3">
    <location>
        <begin position="3"/>
        <end position="31"/>
    </location>
</feature>
<dbReference type="OrthoDB" id="277209at2"/>
<keyword evidence="2" id="KW-1133">Transmembrane helix</keyword>
<accession>A0A5C5YU93</accession>
<dbReference type="EMBL" id="SJPO01000002">
    <property type="protein sequence ID" value="TWT78187.1"/>
    <property type="molecule type" value="Genomic_DNA"/>
</dbReference>
<evidence type="ECO:0000313" key="4">
    <source>
        <dbReference type="EMBL" id="TWT78187.1"/>
    </source>
</evidence>
<dbReference type="Pfam" id="PF13490">
    <property type="entry name" value="zf-HC2"/>
    <property type="match status" value="1"/>
</dbReference>
<dbReference type="RefSeq" id="WP_146584447.1">
    <property type="nucleotide sequence ID" value="NZ_SJPO01000002.1"/>
</dbReference>
<evidence type="ECO:0000256" key="2">
    <source>
        <dbReference type="SAM" id="Phobius"/>
    </source>
</evidence>
<organism evidence="4 5">
    <name type="scientific">Posidoniimonas polymericola</name>
    <dbReference type="NCBI Taxonomy" id="2528002"/>
    <lineage>
        <taxon>Bacteria</taxon>
        <taxon>Pseudomonadati</taxon>
        <taxon>Planctomycetota</taxon>
        <taxon>Planctomycetia</taxon>
        <taxon>Pirellulales</taxon>
        <taxon>Lacipirellulaceae</taxon>
        <taxon>Posidoniimonas</taxon>
    </lineage>
</organism>
<keyword evidence="5" id="KW-1185">Reference proteome</keyword>
<evidence type="ECO:0000259" key="3">
    <source>
        <dbReference type="Pfam" id="PF13490"/>
    </source>
</evidence>
<sequence>MRCEDVQERLPEYVSGTLPTEDRLAIDTHLADGCQDCARECEAIGQAVVLLSESLAPATPPPGMKQRLFDSLDDAAVTPAPRGATSGAAAARGRTWLAYAVTAACAAAVGVVVTRYVVTPATGDPTLVAEANEPTDDQLGVAEWRRRVAQAEQEFGPPRAQLASVAVETSDPELQAVVYYDTLAQQMHVLVSGVRLESDSGALWAWFRDADQQVMFAGPLEVMGGRQAAGVVDVSGELTDLRDVLLTEVNGERPKESIPAEPIGRPVGRAEVAPRP</sequence>
<gene>
    <name evidence="4" type="ORF">Pla123a_09770</name>
</gene>
<comment type="caution">
    <text evidence="4">The sequence shown here is derived from an EMBL/GenBank/DDBJ whole genome shotgun (WGS) entry which is preliminary data.</text>
</comment>
<dbReference type="Gene3D" id="1.10.10.1320">
    <property type="entry name" value="Anti-sigma factor, zinc-finger domain"/>
    <property type="match status" value="1"/>
</dbReference>
<evidence type="ECO:0000313" key="5">
    <source>
        <dbReference type="Proteomes" id="UP000318478"/>
    </source>
</evidence>